<comment type="caution">
    <text evidence="4">The sequence shown here is derived from an EMBL/GenBank/DDBJ whole genome shotgun (WGS) entry which is preliminary data.</text>
</comment>
<organism evidence="4 5">
    <name type="scientific">Ditylenchus destructor</name>
    <dbReference type="NCBI Taxonomy" id="166010"/>
    <lineage>
        <taxon>Eukaryota</taxon>
        <taxon>Metazoa</taxon>
        <taxon>Ecdysozoa</taxon>
        <taxon>Nematoda</taxon>
        <taxon>Chromadorea</taxon>
        <taxon>Rhabditida</taxon>
        <taxon>Tylenchina</taxon>
        <taxon>Tylenchomorpha</taxon>
        <taxon>Sphaerularioidea</taxon>
        <taxon>Anguinidae</taxon>
        <taxon>Anguininae</taxon>
        <taxon>Ditylenchus</taxon>
    </lineage>
</organism>
<gene>
    <name evidence="4" type="ORF">DdX_11857</name>
</gene>
<dbReference type="CDD" id="cd04301">
    <property type="entry name" value="NAT_SF"/>
    <property type="match status" value="1"/>
</dbReference>
<sequence>MSAHWISFLLLISVTHTEFLRTGLEVHDPLSREVYDSLSIETGSKRSESSIFVHRKAEKKKESRKNSKKDHIPERPSNKHPDRNKPETPSASKSTCGQAVKRNFIKCKTDSECRRKTKGKCVFCVRERCSKSKEKAQWYERTQAKFNNRTNLGRVWIPGQNASVYIGTAAYYVRKDKATNRFITELGNIAVIPSRQGQGVSKALMKRFIVEARRNRPDIDTVKLFVLGGHNNTSAIGLYRKFGFGWVTDDEAARNATSNYWMTLDLDTYVEPPGIH</sequence>
<feature type="chain" id="PRO_5041968702" evidence="2">
    <location>
        <begin position="18"/>
        <end position="276"/>
    </location>
</feature>
<dbReference type="AlphaFoldDB" id="A0AAD4MYQ4"/>
<evidence type="ECO:0000259" key="3">
    <source>
        <dbReference type="PROSITE" id="PS51186"/>
    </source>
</evidence>
<evidence type="ECO:0000313" key="5">
    <source>
        <dbReference type="Proteomes" id="UP001201812"/>
    </source>
</evidence>
<feature type="compositionally biased region" description="Polar residues" evidence="1">
    <location>
        <begin position="87"/>
        <end position="96"/>
    </location>
</feature>
<feature type="compositionally biased region" description="Basic and acidic residues" evidence="1">
    <location>
        <begin position="59"/>
        <end position="86"/>
    </location>
</feature>
<dbReference type="Pfam" id="PF00583">
    <property type="entry name" value="Acetyltransf_1"/>
    <property type="match status" value="1"/>
</dbReference>
<dbReference type="InterPro" id="IPR000182">
    <property type="entry name" value="GNAT_dom"/>
</dbReference>
<proteinExistence type="predicted"/>
<evidence type="ECO:0000256" key="1">
    <source>
        <dbReference type="SAM" id="MobiDB-lite"/>
    </source>
</evidence>
<feature type="signal peptide" evidence="2">
    <location>
        <begin position="1"/>
        <end position="17"/>
    </location>
</feature>
<name>A0AAD4MYQ4_9BILA</name>
<evidence type="ECO:0000313" key="4">
    <source>
        <dbReference type="EMBL" id="KAI1708472.1"/>
    </source>
</evidence>
<evidence type="ECO:0000256" key="2">
    <source>
        <dbReference type="SAM" id="SignalP"/>
    </source>
</evidence>
<feature type="domain" description="N-acetyltransferase" evidence="3">
    <location>
        <begin position="105"/>
        <end position="267"/>
    </location>
</feature>
<dbReference type="SUPFAM" id="SSF55729">
    <property type="entry name" value="Acyl-CoA N-acyltransferases (Nat)"/>
    <property type="match status" value="1"/>
</dbReference>
<accession>A0AAD4MYQ4</accession>
<feature type="region of interest" description="Disordered" evidence="1">
    <location>
        <begin position="49"/>
        <end position="96"/>
    </location>
</feature>
<keyword evidence="5" id="KW-1185">Reference proteome</keyword>
<dbReference type="Proteomes" id="UP001201812">
    <property type="component" value="Unassembled WGS sequence"/>
</dbReference>
<dbReference type="Gene3D" id="3.40.630.30">
    <property type="match status" value="1"/>
</dbReference>
<protein>
    <submittedName>
        <fullName evidence="4">Acetyltransferase (GNAT) family domain-containing protein</fullName>
    </submittedName>
</protein>
<dbReference type="EMBL" id="JAKKPZ010000035">
    <property type="protein sequence ID" value="KAI1708472.1"/>
    <property type="molecule type" value="Genomic_DNA"/>
</dbReference>
<keyword evidence="2" id="KW-0732">Signal</keyword>
<dbReference type="GO" id="GO:0016747">
    <property type="term" value="F:acyltransferase activity, transferring groups other than amino-acyl groups"/>
    <property type="evidence" value="ECO:0007669"/>
    <property type="project" value="InterPro"/>
</dbReference>
<reference evidence="4" key="1">
    <citation type="submission" date="2022-01" db="EMBL/GenBank/DDBJ databases">
        <title>Genome Sequence Resource for Two Populations of Ditylenchus destructor, the Migratory Endoparasitic Phytonematode.</title>
        <authorList>
            <person name="Zhang H."/>
            <person name="Lin R."/>
            <person name="Xie B."/>
        </authorList>
    </citation>
    <scope>NUCLEOTIDE SEQUENCE</scope>
    <source>
        <strain evidence="4">BazhouSP</strain>
    </source>
</reference>
<dbReference type="PROSITE" id="PS51186">
    <property type="entry name" value="GNAT"/>
    <property type="match status" value="1"/>
</dbReference>
<dbReference type="InterPro" id="IPR016181">
    <property type="entry name" value="Acyl_CoA_acyltransferase"/>
</dbReference>